<keyword evidence="2" id="KW-0732">Signal</keyword>
<dbReference type="RefSeq" id="WP_216326160.1">
    <property type="nucleotide sequence ID" value="NZ_JAHKRT010000007.1"/>
</dbReference>
<comment type="caution">
    <text evidence="3">The sequence shown here is derived from an EMBL/GenBank/DDBJ whole genome shotgun (WGS) entry which is preliminary data.</text>
</comment>
<gene>
    <name evidence="3" type="ORF">KOF26_13925</name>
</gene>
<proteinExistence type="predicted"/>
<accession>A0ABS6BKX9</accession>
<evidence type="ECO:0000256" key="2">
    <source>
        <dbReference type="SAM" id="SignalP"/>
    </source>
</evidence>
<dbReference type="Pfam" id="PF00445">
    <property type="entry name" value="Ribonuclease_T2"/>
    <property type="match status" value="1"/>
</dbReference>
<dbReference type="InterPro" id="IPR033130">
    <property type="entry name" value="RNase_T2_His_AS_2"/>
</dbReference>
<reference evidence="3 4" key="1">
    <citation type="submission" date="2021-06" db="EMBL/GenBank/DDBJ databases">
        <title>Sphingomonas sp. XMGL2, whole genome shotgun sequencing project.</title>
        <authorList>
            <person name="Zhao G."/>
            <person name="Shen L."/>
        </authorList>
    </citation>
    <scope>NUCLEOTIDE SEQUENCE [LARGE SCALE GENOMIC DNA]</scope>
    <source>
        <strain evidence="3 4">XMGL2</strain>
    </source>
</reference>
<dbReference type="EMBL" id="JAHKRT010000007">
    <property type="protein sequence ID" value="MBU3078960.1"/>
    <property type="molecule type" value="Genomic_DNA"/>
</dbReference>
<dbReference type="PROSITE" id="PS00530">
    <property type="entry name" value="RNASE_T2_1"/>
    <property type="match status" value="1"/>
</dbReference>
<dbReference type="PANTHER" id="PTHR11240">
    <property type="entry name" value="RIBONUCLEASE T2"/>
    <property type="match status" value="1"/>
</dbReference>
<evidence type="ECO:0000313" key="4">
    <source>
        <dbReference type="Proteomes" id="UP000776276"/>
    </source>
</evidence>
<sequence>MRALILALPALLAAPTMLSAQTPASCPLPGALITPHDALPNENEPRRVVPIGGYTLAISWSPEFCRGKPASYSFQCSGRARFGFVLHGLWPDGKGKDWPQYCAPTGIVSPRTIRGMMCATPSEQLIQHEWAKHGTCMPGETPESYFARSSAMYRQLRFPDMDRLSRDRSLTVGGFQRAFAAVNPGLRADMMRVTVTRAGWLDELWLCRDTRLRPVRCPAHQGGAAPQRPLRIQRGRA</sequence>
<name>A0ABS6BKX9_9SPHN</name>
<protein>
    <submittedName>
        <fullName evidence="3">Ribonuclease T</fullName>
    </submittedName>
</protein>
<feature type="region of interest" description="Disordered" evidence="1">
    <location>
        <begin position="218"/>
        <end position="237"/>
    </location>
</feature>
<feature type="signal peptide" evidence="2">
    <location>
        <begin position="1"/>
        <end position="20"/>
    </location>
</feature>
<keyword evidence="4" id="KW-1185">Reference proteome</keyword>
<evidence type="ECO:0000256" key="1">
    <source>
        <dbReference type="SAM" id="MobiDB-lite"/>
    </source>
</evidence>
<feature type="chain" id="PRO_5046307860" evidence="2">
    <location>
        <begin position="21"/>
        <end position="237"/>
    </location>
</feature>
<dbReference type="PROSITE" id="PS00531">
    <property type="entry name" value="RNASE_T2_2"/>
    <property type="match status" value="1"/>
</dbReference>
<dbReference type="Proteomes" id="UP000776276">
    <property type="component" value="Unassembled WGS sequence"/>
</dbReference>
<dbReference type="InterPro" id="IPR001568">
    <property type="entry name" value="RNase_T2-like"/>
</dbReference>
<evidence type="ECO:0000313" key="3">
    <source>
        <dbReference type="EMBL" id="MBU3078960.1"/>
    </source>
</evidence>
<dbReference type="PANTHER" id="PTHR11240:SF22">
    <property type="entry name" value="RIBONUCLEASE T2"/>
    <property type="match status" value="1"/>
</dbReference>
<dbReference type="InterPro" id="IPR018188">
    <property type="entry name" value="RNase_T2_His_AS_1"/>
</dbReference>
<organism evidence="3 4">
    <name type="scientific">Sphingomonas quercus</name>
    <dbReference type="NCBI Taxonomy" id="2842451"/>
    <lineage>
        <taxon>Bacteria</taxon>
        <taxon>Pseudomonadati</taxon>
        <taxon>Pseudomonadota</taxon>
        <taxon>Alphaproteobacteria</taxon>
        <taxon>Sphingomonadales</taxon>
        <taxon>Sphingomonadaceae</taxon>
        <taxon>Sphingomonas</taxon>
    </lineage>
</organism>